<comment type="caution">
    <text evidence="1">The sequence shown here is derived from an EMBL/GenBank/DDBJ whole genome shotgun (WGS) entry which is preliminary data.</text>
</comment>
<dbReference type="EMBL" id="PVWG01000014">
    <property type="protein sequence ID" value="PSB18840.1"/>
    <property type="molecule type" value="Genomic_DNA"/>
</dbReference>
<evidence type="ECO:0008006" key="3">
    <source>
        <dbReference type="Google" id="ProtNLM"/>
    </source>
</evidence>
<proteinExistence type="predicted"/>
<organism evidence="1 2">
    <name type="scientific">Phormidesmis priestleyi ULC007</name>
    <dbReference type="NCBI Taxonomy" id="1920490"/>
    <lineage>
        <taxon>Bacteria</taxon>
        <taxon>Bacillati</taxon>
        <taxon>Cyanobacteriota</taxon>
        <taxon>Cyanophyceae</taxon>
        <taxon>Leptolyngbyales</taxon>
        <taxon>Leptolyngbyaceae</taxon>
        <taxon>Phormidesmis</taxon>
    </lineage>
</organism>
<keyword evidence="2" id="KW-1185">Reference proteome</keyword>
<name>A0A2T1DEA2_9CYAN</name>
<sequence length="178" mass="20423">MNSRSEERTDEIVSHMIQYLESVLEKPHSIFGGLPICPFAKRARLQNKILYQVLPLRAVELAFNAELMYIIEEFYTKDCHEVMLVISPDVAALSVNQVAQLVANLNERLAPLKLVVFGGHPADDFNVQGVRTRQEPYINLTVQPIKGLRVASRQLKETNYYQNWSLENLQHVGFENRD</sequence>
<gene>
    <name evidence="1" type="ORF">C7B65_13780</name>
</gene>
<dbReference type="RefSeq" id="WP_073073634.1">
    <property type="nucleotide sequence ID" value="NZ_MPPI01000024.1"/>
</dbReference>
<evidence type="ECO:0000313" key="2">
    <source>
        <dbReference type="Proteomes" id="UP000238634"/>
    </source>
</evidence>
<dbReference type="OrthoDB" id="574419at2"/>
<evidence type="ECO:0000313" key="1">
    <source>
        <dbReference type="EMBL" id="PSB18840.1"/>
    </source>
</evidence>
<reference evidence="1 2" key="2">
    <citation type="submission" date="2018-03" db="EMBL/GenBank/DDBJ databases">
        <title>The ancient ancestry and fast evolution of plastids.</title>
        <authorList>
            <person name="Moore K.R."/>
            <person name="Magnabosco C."/>
            <person name="Momper L."/>
            <person name="Gold D.A."/>
            <person name="Bosak T."/>
            <person name="Fournier G.P."/>
        </authorList>
    </citation>
    <scope>NUCLEOTIDE SEQUENCE [LARGE SCALE GENOMIC DNA]</scope>
    <source>
        <strain evidence="1 2">ULC007</strain>
    </source>
</reference>
<accession>A0A2T1DEA2</accession>
<reference evidence="1 2" key="1">
    <citation type="submission" date="2018-02" db="EMBL/GenBank/DDBJ databases">
        <authorList>
            <person name="Cohen D.B."/>
            <person name="Kent A.D."/>
        </authorList>
    </citation>
    <scope>NUCLEOTIDE SEQUENCE [LARGE SCALE GENOMIC DNA]</scope>
    <source>
        <strain evidence="1 2">ULC007</strain>
    </source>
</reference>
<dbReference type="AlphaFoldDB" id="A0A2T1DEA2"/>
<protein>
    <recommendedName>
        <fullName evidence="3">DUF1415 domain-containing protein</fullName>
    </recommendedName>
</protein>
<dbReference type="Proteomes" id="UP000238634">
    <property type="component" value="Unassembled WGS sequence"/>
</dbReference>